<proteinExistence type="predicted"/>
<evidence type="ECO:0000313" key="3">
    <source>
        <dbReference type="Proteomes" id="UP001451303"/>
    </source>
</evidence>
<keyword evidence="3" id="KW-1185">Reference proteome</keyword>
<gene>
    <name evidence="2" type="ORF">QR685DRAFT_576306</name>
</gene>
<reference evidence="2 3" key="1">
    <citation type="submission" date="2023-09" db="EMBL/GenBank/DDBJ databases">
        <title>Multi-omics analysis of a traditional fermented food reveals byproduct-associated fungal strains for waste-to-food upcycling.</title>
        <authorList>
            <consortium name="Lawrence Berkeley National Laboratory"/>
            <person name="Rekdal V.M."/>
            <person name="Villalobos-Escobedo J.M."/>
            <person name="Rodriguez-Valeron N."/>
            <person name="Garcia M.O."/>
            <person name="Vasquez D.P."/>
            <person name="Damayanti I."/>
            <person name="Sorensen P.M."/>
            <person name="Baidoo E.E."/>
            <person name="De Carvalho A.C."/>
            <person name="Riley R."/>
            <person name="Lipzen A."/>
            <person name="He G."/>
            <person name="Yan M."/>
            <person name="Haridas S."/>
            <person name="Daum C."/>
            <person name="Yoshinaga Y."/>
            <person name="Ng V."/>
            <person name="Grigoriev I.V."/>
            <person name="Munk R."/>
            <person name="Nuraida L."/>
            <person name="Wijaya C.H."/>
            <person name="Morales P.-C."/>
            <person name="Keasling J.D."/>
        </authorList>
    </citation>
    <scope>NUCLEOTIDE SEQUENCE [LARGE SCALE GENOMIC DNA]</scope>
    <source>
        <strain evidence="2 3">FGSC 2613</strain>
    </source>
</reference>
<dbReference type="EMBL" id="JAVLET010000018">
    <property type="protein sequence ID" value="KAL0465192.1"/>
    <property type="molecule type" value="Genomic_DNA"/>
</dbReference>
<organism evidence="2 3">
    <name type="scientific">Neurospora intermedia</name>
    <dbReference type="NCBI Taxonomy" id="5142"/>
    <lineage>
        <taxon>Eukaryota</taxon>
        <taxon>Fungi</taxon>
        <taxon>Dikarya</taxon>
        <taxon>Ascomycota</taxon>
        <taxon>Pezizomycotina</taxon>
        <taxon>Sordariomycetes</taxon>
        <taxon>Sordariomycetidae</taxon>
        <taxon>Sordariales</taxon>
        <taxon>Sordariaceae</taxon>
        <taxon>Neurospora</taxon>
    </lineage>
</organism>
<dbReference type="Proteomes" id="UP001451303">
    <property type="component" value="Unassembled WGS sequence"/>
</dbReference>
<comment type="caution">
    <text evidence="2">The sequence shown here is derived from an EMBL/GenBank/DDBJ whole genome shotgun (WGS) entry which is preliminary data.</text>
</comment>
<protein>
    <submittedName>
        <fullName evidence="2">Uncharacterized protein</fullName>
    </submittedName>
</protein>
<name>A0ABR3CYP7_NEUIN</name>
<feature type="region of interest" description="Disordered" evidence="1">
    <location>
        <begin position="1"/>
        <end position="21"/>
    </location>
</feature>
<evidence type="ECO:0000313" key="2">
    <source>
        <dbReference type="EMBL" id="KAL0465192.1"/>
    </source>
</evidence>
<evidence type="ECO:0000256" key="1">
    <source>
        <dbReference type="SAM" id="MobiDB-lite"/>
    </source>
</evidence>
<sequence length="145" mass="16455">MCQTGNFRGPVTTTTSPTDEQLGQLRAGVRPANSASPWQLIRDLTARRSVERNLKPYLATDGKGRRRRGPFSCWVVGGRYIWRDGVFESRTISGKDLLALKSFAKKPNVAQRKRGRRAPRYDIAGGHFPDSVSYSHTWPLFLHRR</sequence>
<accession>A0ABR3CYP7</accession>